<protein>
    <submittedName>
        <fullName evidence="1">Uncharacterized protein</fullName>
    </submittedName>
</protein>
<reference evidence="1" key="1">
    <citation type="journal article" date="1999" name="Methods Enzymol.">
        <title>High-efficiency full-length cDNA cloning.</title>
        <authorList>
            <person name="Carninci P."/>
            <person name="Hayashizaki Y."/>
        </authorList>
    </citation>
    <scope>NUCLEOTIDE SEQUENCE</scope>
    <source>
        <tissue evidence="1">Lung</tissue>
    </source>
</reference>
<reference evidence="1" key="8">
    <citation type="journal article" date="2005" name="Science">
        <title>Antisense Transcription in the Mammalian Transcriptome.</title>
        <authorList>
            <consortium name="RIKEN Genome Exploration Research Group and Genome Science Group (Genome Network Project Core Group) and the FANTOM Consortium"/>
        </authorList>
    </citation>
    <scope>NUCLEOTIDE SEQUENCE</scope>
    <source>
        <tissue evidence="1">Lung</tissue>
    </source>
</reference>
<reference evidence="1" key="4">
    <citation type="journal article" date="2001" name="Nature">
        <title>Functional annotation of a full-length mouse cDNA collection.</title>
        <authorList>
            <consortium name="The RIKEN Genome Exploration Research Group Phase II Team and the FANTOM Consortium"/>
        </authorList>
    </citation>
    <scope>NUCLEOTIDE SEQUENCE</scope>
    <source>
        <tissue evidence="1">Lung</tissue>
    </source>
</reference>
<reference evidence="1" key="7">
    <citation type="journal article" date="2005" name="Science">
        <title>The Transcriptional Landscape of the Mammalian Genome.</title>
        <authorList>
            <consortium name="The FANTOM Consortium"/>
            <consortium name="Riken Genome Exploration Research Group and Genome Science Group (Genome Network Project Core Group)"/>
        </authorList>
    </citation>
    <scope>NUCLEOTIDE SEQUENCE</scope>
    <source>
        <tissue evidence="1">Lung</tissue>
    </source>
</reference>
<dbReference type="MGI" id="MGI:3642709">
    <property type="gene designation" value="G730007D18Rik"/>
</dbReference>
<gene>
    <name evidence="2" type="primary">G730007D18Rik</name>
</gene>
<reference evidence="1" key="5">
    <citation type="journal article" date="2002" name="Nature">
        <title>Analysis of the mouse transcriptome based on functional annotation of 60,770 full-length cDNAs.</title>
        <authorList>
            <consortium name="The FANTOM Consortium and the RIKEN Genome Exploration Research Group Phase I and II Team"/>
        </authorList>
    </citation>
    <scope>NUCLEOTIDE SEQUENCE</scope>
    <source>
        <tissue evidence="1">Lung</tissue>
    </source>
</reference>
<evidence type="ECO:0000313" key="1">
    <source>
        <dbReference type="EMBL" id="BAE25956.1"/>
    </source>
</evidence>
<dbReference type="AlphaFoldDB" id="Q3UMZ2"/>
<reference evidence="1" key="3">
    <citation type="journal article" date="2000" name="Genome Res.">
        <title>RIKEN integrated sequence analysis (RISA) system--384-format sequencing pipeline with 384 multicapillary sequencer.</title>
        <authorList>
            <person name="Shibata K."/>
            <person name="Itoh M."/>
            <person name="Aizawa K."/>
            <person name="Nagaoka S."/>
            <person name="Sasaki N."/>
            <person name="Carninci P."/>
            <person name="Konno H."/>
            <person name="Akiyama J."/>
            <person name="Nishi K."/>
            <person name="Kitsunai T."/>
            <person name="Tashiro H."/>
            <person name="Itoh M."/>
            <person name="Sumi N."/>
            <person name="Ishii Y."/>
            <person name="Nakamura S."/>
            <person name="Hazama M."/>
            <person name="Nishine T."/>
            <person name="Harada A."/>
            <person name="Yamamoto R."/>
            <person name="Matsumoto H."/>
            <person name="Sakaguchi S."/>
            <person name="Ikegami T."/>
            <person name="Kashiwagi K."/>
            <person name="Fujiwake S."/>
            <person name="Inoue K."/>
            <person name="Togawa Y."/>
            <person name="Izawa M."/>
            <person name="Ohara E."/>
            <person name="Watahiki M."/>
            <person name="Yoneda Y."/>
            <person name="Ishikawa T."/>
            <person name="Ozawa K."/>
            <person name="Tanaka T."/>
            <person name="Matsuura S."/>
            <person name="Kawai J."/>
            <person name="Okazaki Y."/>
            <person name="Muramatsu M."/>
            <person name="Inoue Y."/>
            <person name="Kira A."/>
            <person name="Hayashizaki Y."/>
        </authorList>
    </citation>
    <scope>NUCLEOTIDE SEQUENCE</scope>
    <source>
        <tissue evidence="1">Lung</tissue>
    </source>
</reference>
<proteinExistence type="evidence at transcript level"/>
<reference evidence="1" key="6">
    <citation type="submission" date="2004-03" db="EMBL/GenBank/DDBJ databases">
        <authorList>
            <person name="Arakawa T."/>
            <person name="Carninci P."/>
            <person name="Fukuda S."/>
            <person name="Hashizume W."/>
            <person name="Hayashida K."/>
            <person name="Hori F."/>
            <person name="Iida J."/>
            <person name="Imamura K."/>
            <person name="Imotani K."/>
            <person name="Itoh M."/>
            <person name="Kanagawa S."/>
            <person name="Kawai J."/>
            <person name="Kojima M."/>
            <person name="Konno H."/>
            <person name="Murata M."/>
            <person name="Nakamura M."/>
            <person name="Ninomiya N."/>
            <person name="Nishiyori H."/>
            <person name="Nomura K."/>
            <person name="Ohno M."/>
            <person name="Sakazume N."/>
            <person name="Sano H."/>
            <person name="Sasaki D."/>
            <person name="Shibata K."/>
            <person name="Shiraki T."/>
            <person name="Tagami M."/>
            <person name="Tagami Y."/>
            <person name="Waki K."/>
            <person name="Watahiki A."/>
            <person name="Muramatsu M."/>
            <person name="Hayashizaki Y."/>
        </authorList>
    </citation>
    <scope>NUCLEOTIDE SEQUENCE</scope>
    <source>
        <tissue evidence="1">Lung</tissue>
    </source>
</reference>
<name>Q3UMZ2_MOUSE</name>
<reference evidence="1" key="2">
    <citation type="journal article" date="2000" name="Genome Res.">
        <title>Normalization and subtraction of cap-trapper-selected cDNAs to prepare full-length cDNA libraries for rapid discovery of new genes.</title>
        <authorList>
            <person name="Carninci P."/>
            <person name="Shibata Y."/>
            <person name="Hayatsu N."/>
            <person name="Sugahara Y."/>
            <person name="Shibata K."/>
            <person name="Itoh M."/>
            <person name="Konno H."/>
            <person name="Okazaki Y."/>
            <person name="Muramatsu M."/>
            <person name="Hayashizaki Y."/>
        </authorList>
    </citation>
    <scope>NUCLEOTIDE SEQUENCE</scope>
    <source>
        <tissue evidence="1">Lung</tissue>
    </source>
</reference>
<dbReference type="EMBL" id="AK144596">
    <property type="protein sequence ID" value="BAE25956.1"/>
    <property type="molecule type" value="mRNA"/>
</dbReference>
<dbReference type="AGR" id="MGI:3642709"/>
<sequence>MQIFLLGKSRYFIQLQIVKSPASCRGVGSEDNSVSGSFCSQLNSKHKRNFSLQNDTYEKSQDLCSSDGLISLAATSLHLHLVKKYKPSLFPKLEPDLDPSIC</sequence>
<evidence type="ECO:0000313" key="2">
    <source>
        <dbReference type="MGI" id="MGI:3642709"/>
    </source>
</evidence>
<organism evidence="1">
    <name type="scientific">Mus musculus</name>
    <name type="common">Mouse</name>
    <dbReference type="NCBI Taxonomy" id="10090"/>
    <lineage>
        <taxon>Eukaryota</taxon>
        <taxon>Metazoa</taxon>
        <taxon>Chordata</taxon>
        <taxon>Craniata</taxon>
        <taxon>Vertebrata</taxon>
        <taxon>Euteleostomi</taxon>
        <taxon>Mammalia</taxon>
        <taxon>Eutheria</taxon>
        <taxon>Euarchontoglires</taxon>
        <taxon>Glires</taxon>
        <taxon>Rodentia</taxon>
        <taxon>Myomorpha</taxon>
        <taxon>Muroidea</taxon>
        <taxon>Muridae</taxon>
        <taxon>Murinae</taxon>
        <taxon>Mus</taxon>
        <taxon>Mus</taxon>
    </lineage>
</organism>
<accession>Q3UMZ2</accession>